<comment type="caution">
    <text evidence="1">The sequence shown here is derived from an EMBL/GenBank/DDBJ whole genome shotgun (WGS) entry which is preliminary data.</text>
</comment>
<dbReference type="EMBL" id="CM046114">
    <property type="protein sequence ID" value="KAI8419819.1"/>
    <property type="molecule type" value="Genomic_DNA"/>
</dbReference>
<accession>A0ACC0J6G7</accession>
<sequence length="366" mass="40774">MDNLKKGTILLAILLTMSSVNGSCFLESLGTYPCTGRVVCLEDLELAVSLVRDWQCRRHESYDYQYSSYRRVRIDEDYDISIYASEIDTATKFNPYSAVNILTDHIIQMSLVNSNETTVPAAISSLRRATSIDLSQNAIESISLGAFSRTNLKQLNVSHNIIATLEVGDGPVDNNNLSAIEEKNFNMMTTLDTLNISSNREFAAANIKEISIGGNLISCDTLTNLKKKERTGLIVTAKNENYHAENVDGITCRNVSISIEHFVDAFNKSEAANSVFLSKLMEINNGTNWYLGNIEKFLKEHNNDSAGDKSYIGTELKDKDIEKILSGMLVEQRESLRTEFKGMLDDLKSNNVGNNQMASQTTDIKE</sequence>
<organism evidence="1 2">
    <name type="scientific">Choristoneura fumiferana</name>
    <name type="common">Spruce budworm moth</name>
    <name type="synonym">Archips fumiferana</name>
    <dbReference type="NCBI Taxonomy" id="7141"/>
    <lineage>
        <taxon>Eukaryota</taxon>
        <taxon>Metazoa</taxon>
        <taxon>Ecdysozoa</taxon>
        <taxon>Arthropoda</taxon>
        <taxon>Hexapoda</taxon>
        <taxon>Insecta</taxon>
        <taxon>Pterygota</taxon>
        <taxon>Neoptera</taxon>
        <taxon>Endopterygota</taxon>
        <taxon>Lepidoptera</taxon>
        <taxon>Glossata</taxon>
        <taxon>Ditrysia</taxon>
        <taxon>Tortricoidea</taxon>
        <taxon>Tortricidae</taxon>
        <taxon>Tortricinae</taxon>
        <taxon>Choristoneura</taxon>
    </lineage>
</organism>
<proteinExistence type="predicted"/>
<evidence type="ECO:0000313" key="1">
    <source>
        <dbReference type="EMBL" id="KAI8419819.1"/>
    </source>
</evidence>
<keyword evidence="2" id="KW-1185">Reference proteome</keyword>
<name>A0ACC0J6G7_CHOFU</name>
<dbReference type="Proteomes" id="UP001064048">
    <property type="component" value="Chromosome 14"/>
</dbReference>
<reference evidence="1 2" key="1">
    <citation type="journal article" date="2022" name="Genome Biol. Evol.">
        <title>The Spruce Budworm Genome: Reconstructing the Evolutionary History of Antifreeze Proteins.</title>
        <authorList>
            <person name="Beliveau C."/>
            <person name="Gagne P."/>
            <person name="Picq S."/>
            <person name="Vernygora O."/>
            <person name="Keeling C.I."/>
            <person name="Pinkney K."/>
            <person name="Doucet D."/>
            <person name="Wen F."/>
            <person name="Johnston J.S."/>
            <person name="Maaroufi H."/>
            <person name="Boyle B."/>
            <person name="Laroche J."/>
            <person name="Dewar K."/>
            <person name="Juretic N."/>
            <person name="Blackburn G."/>
            <person name="Nisole A."/>
            <person name="Brunet B."/>
            <person name="Brandao M."/>
            <person name="Lumley L."/>
            <person name="Duan J."/>
            <person name="Quan G."/>
            <person name="Lucarotti C.J."/>
            <person name="Roe A.D."/>
            <person name="Sperling F.A.H."/>
            <person name="Levesque R.C."/>
            <person name="Cusson M."/>
        </authorList>
    </citation>
    <scope>NUCLEOTIDE SEQUENCE [LARGE SCALE GENOMIC DNA]</scope>
    <source>
        <strain evidence="1">Glfc:IPQL:Cfum</strain>
    </source>
</reference>
<evidence type="ECO:0000313" key="2">
    <source>
        <dbReference type="Proteomes" id="UP001064048"/>
    </source>
</evidence>
<protein>
    <submittedName>
        <fullName evidence="1">Uncharacterized protein</fullName>
    </submittedName>
</protein>
<gene>
    <name evidence="1" type="ORF">MSG28_008457</name>
</gene>